<evidence type="ECO:0000256" key="5">
    <source>
        <dbReference type="SAM" id="Phobius"/>
    </source>
</evidence>
<dbReference type="Pfam" id="PF05978">
    <property type="entry name" value="UNC-93"/>
    <property type="match status" value="1"/>
</dbReference>
<organism evidence="6">
    <name type="scientific">Anthurium amnicola</name>
    <dbReference type="NCBI Taxonomy" id="1678845"/>
    <lineage>
        <taxon>Eukaryota</taxon>
        <taxon>Viridiplantae</taxon>
        <taxon>Streptophyta</taxon>
        <taxon>Embryophyta</taxon>
        <taxon>Tracheophyta</taxon>
        <taxon>Spermatophyta</taxon>
        <taxon>Magnoliopsida</taxon>
        <taxon>Liliopsida</taxon>
        <taxon>Araceae</taxon>
        <taxon>Pothoideae</taxon>
        <taxon>Potheae</taxon>
        <taxon>Anthurium</taxon>
    </lineage>
</organism>
<dbReference type="Gene3D" id="1.20.1250.20">
    <property type="entry name" value="MFS general substrate transporter like domains"/>
    <property type="match status" value="1"/>
</dbReference>
<dbReference type="EMBL" id="GDJX01022744">
    <property type="protein sequence ID" value="JAT45192.1"/>
    <property type="molecule type" value="Transcribed_RNA"/>
</dbReference>
<keyword evidence="2 5" id="KW-0812">Transmembrane</keyword>
<feature type="transmembrane region" description="Helical" evidence="5">
    <location>
        <begin position="273"/>
        <end position="290"/>
    </location>
</feature>
<feature type="non-terminal residue" evidence="6">
    <location>
        <position position="1"/>
    </location>
</feature>
<name>A0A1D1XS25_9ARAE</name>
<feature type="transmembrane region" description="Helical" evidence="5">
    <location>
        <begin position="413"/>
        <end position="433"/>
    </location>
</feature>
<evidence type="ECO:0000313" key="6">
    <source>
        <dbReference type="EMBL" id="JAT45192.1"/>
    </source>
</evidence>
<comment type="subcellular location">
    <subcellularLocation>
        <location evidence="1">Membrane</location>
        <topology evidence="1">Multi-pass membrane protein</topology>
    </subcellularLocation>
</comment>
<reference evidence="6" key="1">
    <citation type="submission" date="2015-07" db="EMBL/GenBank/DDBJ databases">
        <title>Transcriptome Assembly of Anthurium amnicola.</title>
        <authorList>
            <person name="Suzuki J."/>
        </authorList>
    </citation>
    <scope>NUCLEOTIDE SEQUENCE</scope>
</reference>
<dbReference type="InterPro" id="IPR051617">
    <property type="entry name" value="UNC-93-like_regulator"/>
</dbReference>
<protein>
    <submittedName>
        <fullName evidence="6">UNC93-like protein 2</fullName>
    </submittedName>
</protein>
<feature type="transmembrane region" description="Helical" evidence="5">
    <location>
        <begin position="302"/>
        <end position="322"/>
    </location>
</feature>
<dbReference type="InterPro" id="IPR036259">
    <property type="entry name" value="MFS_trans_sf"/>
</dbReference>
<feature type="transmembrane region" description="Helical" evidence="5">
    <location>
        <begin position="86"/>
        <end position="105"/>
    </location>
</feature>
<dbReference type="SUPFAM" id="SSF103473">
    <property type="entry name" value="MFS general substrate transporter"/>
    <property type="match status" value="1"/>
</dbReference>
<feature type="transmembrane region" description="Helical" evidence="5">
    <location>
        <begin position="61"/>
        <end position="79"/>
    </location>
</feature>
<feature type="transmembrane region" description="Helical" evidence="5">
    <location>
        <begin position="180"/>
        <end position="200"/>
    </location>
</feature>
<evidence type="ECO:0000256" key="2">
    <source>
        <dbReference type="ARBA" id="ARBA00022692"/>
    </source>
</evidence>
<feature type="transmembrane region" description="Helical" evidence="5">
    <location>
        <begin position="149"/>
        <end position="168"/>
    </location>
</feature>
<feature type="transmembrane region" description="Helical" evidence="5">
    <location>
        <begin position="111"/>
        <end position="137"/>
    </location>
</feature>
<dbReference type="InterPro" id="IPR010291">
    <property type="entry name" value="Ion_channel_UNC-93"/>
</dbReference>
<evidence type="ECO:0000256" key="4">
    <source>
        <dbReference type="ARBA" id="ARBA00023136"/>
    </source>
</evidence>
<dbReference type="PANTHER" id="PTHR23294:SF59">
    <property type="entry name" value="UNC93-LIKE PROTEIN C922.05C"/>
    <property type="match status" value="1"/>
</dbReference>
<sequence length="458" mass="50109">LRESNDLQKNIVEMLRYSSPLIQVVLVGIICFLTSGMFNALNGMGGGGQVDTTVSSNANTALYTTFAVGGLIAGGLVNVIGPKVALAIGGTGYVLYSGSLLAYNHDANRPFVIVAGGLLGCCAALLWTGQGAIMLSYPLESNKGTYISIFWAIFNLGGVIGSIIPLALNWNSPSGTVNDGTYIGFMIAMACGVLVALLLLPPSKVYHDDGSPVALQRYPDWKEETIGVLKLFTDWRMLCLTPMFLASNWYYAYQFDAVNAFYFNIRTRAFNNLWYWFAQIVGALLFGRLLDLATITRRTRGLYGFAVLSVIITATWICGLFFQLSFKRYPPLAESEKMDLFDKGYGSKLALYLAYGLSDAMFQCYAYWLMGALTNETALLSRYTGFYKGVQSAGGAISWRIDAVNTNFLAEMIISWAMITIAFPGMLFVVLRIKDTNYVADRSPKAEKAVTVAEKQAA</sequence>
<proteinExistence type="predicted"/>
<dbReference type="AlphaFoldDB" id="A0A1D1XS25"/>
<feature type="transmembrane region" description="Helical" evidence="5">
    <location>
        <begin position="21"/>
        <end position="41"/>
    </location>
</feature>
<accession>A0A1D1XS25</accession>
<keyword evidence="3 5" id="KW-1133">Transmembrane helix</keyword>
<keyword evidence="4 5" id="KW-0472">Membrane</keyword>
<evidence type="ECO:0000256" key="1">
    <source>
        <dbReference type="ARBA" id="ARBA00004141"/>
    </source>
</evidence>
<evidence type="ECO:0000256" key="3">
    <source>
        <dbReference type="ARBA" id="ARBA00022989"/>
    </source>
</evidence>
<dbReference type="PANTHER" id="PTHR23294">
    <property type="entry name" value="ET TRANSLATION PRODUCT-RELATED"/>
    <property type="match status" value="1"/>
</dbReference>
<dbReference type="GO" id="GO:0016020">
    <property type="term" value="C:membrane"/>
    <property type="evidence" value="ECO:0007669"/>
    <property type="project" value="UniProtKB-SubCell"/>
</dbReference>
<gene>
    <name evidence="6" type="primary">At1g18010_0</name>
    <name evidence="6" type="ORF">g.29118</name>
</gene>